<proteinExistence type="predicted"/>
<dbReference type="Proteomes" id="UP000013988">
    <property type="component" value="Unassembled WGS sequence"/>
</dbReference>
<comment type="caution">
    <text evidence="1">The sequence shown here is derived from an EMBL/GenBank/DDBJ whole genome shotgun (WGS) entry which is preliminary data.</text>
</comment>
<reference evidence="1 2" key="1">
    <citation type="submission" date="2013-03" db="EMBL/GenBank/DDBJ databases">
        <title>Whole genome shotgun sequencing of Clostridium sartagoforme AAU1.</title>
        <authorList>
            <person name="Joshi C.G."/>
            <person name="Duggirala S.M."/>
            <person name="Nathani N.M."/>
            <person name="Bhatt V.D."/>
            <person name="Patel A.K."/>
            <person name="Pandya P.R."/>
            <person name="KaPatel J.A."/>
        </authorList>
    </citation>
    <scope>NUCLEOTIDE SEQUENCE [LARGE SCALE GENOMIC DNA]</scope>
    <source>
        <strain evidence="1 2">AAU1</strain>
    </source>
</reference>
<organism evidence="1 2">
    <name type="scientific">Clostridium sartagoforme AAU1</name>
    <dbReference type="NCBI Taxonomy" id="1202534"/>
    <lineage>
        <taxon>Bacteria</taxon>
        <taxon>Bacillati</taxon>
        <taxon>Bacillota</taxon>
        <taxon>Clostridia</taxon>
        <taxon>Eubacteriales</taxon>
        <taxon>Clostridiaceae</taxon>
        <taxon>Clostridium</taxon>
    </lineage>
</organism>
<feature type="non-terminal residue" evidence="1">
    <location>
        <position position="1"/>
    </location>
</feature>
<gene>
    <name evidence="1" type="ORF">A500_09820</name>
</gene>
<dbReference type="EMBL" id="ASRV01000122">
    <property type="protein sequence ID" value="EOR25538.1"/>
    <property type="molecule type" value="Genomic_DNA"/>
</dbReference>
<keyword evidence="2" id="KW-1185">Reference proteome</keyword>
<name>R9C8E1_9CLOT</name>
<dbReference type="AlphaFoldDB" id="R9C8E1"/>
<evidence type="ECO:0000313" key="2">
    <source>
        <dbReference type="Proteomes" id="UP000013988"/>
    </source>
</evidence>
<accession>R9C8E1</accession>
<sequence length="57" mass="6736">PKVDKDEKVLKENILILENKLSEVISLLSFENDLNKKALLENKYLELLKQLKELRNQ</sequence>
<protein>
    <submittedName>
        <fullName evidence="1">ABC transporter</fullName>
    </submittedName>
</protein>
<evidence type="ECO:0000313" key="1">
    <source>
        <dbReference type="EMBL" id="EOR25538.1"/>
    </source>
</evidence>